<feature type="transmembrane region" description="Helical" evidence="2">
    <location>
        <begin position="170"/>
        <end position="189"/>
    </location>
</feature>
<evidence type="ECO:0000256" key="1">
    <source>
        <dbReference type="SAM" id="MobiDB-lite"/>
    </source>
</evidence>
<feature type="compositionally biased region" description="Polar residues" evidence="1">
    <location>
        <begin position="9"/>
        <end position="21"/>
    </location>
</feature>
<comment type="caution">
    <text evidence="3">The sequence shown here is derived from an EMBL/GenBank/DDBJ whole genome shotgun (WGS) entry which is preliminary data.</text>
</comment>
<dbReference type="AlphaFoldDB" id="A0A0W0SM50"/>
<evidence type="ECO:0000313" key="4">
    <source>
        <dbReference type="Proteomes" id="UP000054742"/>
    </source>
</evidence>
<feature type="transmembrane region" description="Helical" evidence="2">
    <location>
        <begin position="375"/>
        <end position="392"/>
    </location>
</feature>
<name>A0A0W0SM50_9GAMM</name>
<keyword evidence="2" id="KW-0472">Membrane</keyword>
<dbReference type="Proteomes" id="UP000054742">
    <property type="component" value="Unassembled WGS sequence"/>
</dbReference>
<keyword evidence="2" id="KW-1133">Transmembrane helix</keyword>
<evidence type="ECO:0000256" key="2">
    <source>
        <dbReference type="SAM" id="Phobius"/>
    </source>
</evidence>
<keyword evidence="4" id="KW-1185">Reference proteome</keyword>
<accession>A0A0W0SM50</accession>
<keyword evidence="2 3" id="KW-0812">Transmembrane</keyword>
<feature type="transmembrane region" description="Helical" evidence="2">
    <location>
        <begin position="398"/>
        <end position="420"/>
    </location>
</feature>
<reference evidence="3 4" key="1">
    <citation type="submission" date="2015-11" db="EMBL/GenBank/DDBJ databases">
        <title>Genomic analysis of 38 Legionella species identifies large and diverse effector repertoires.</title>
        <authorList>
            <person name="Burstein D."/>
            <person name="Amaro F."/>
            <person name="Zusman T."/>
            <person name="Lifshitz Z."/>
            <person name="Cohen O."/>
            <person name="Gilbert J.A."/>
            <person name="Pupko T."/>
            <person name="Shuman H.A."/>
            <person name="Segal G."/>
        </authorList>
    </citation>
    <scope>NUCLEOTIDE SEQUENCE [LARGE SCALE GENOMIC DNA]</scope>
    <source>
        <strain evidence="3 4">ATCC 43878</strain>
    </source>
</reference>
<feature type="transmembrane region" description="Helical" evidence="2">
    <location>
        <begin position="54"/>
        <end position="76"/>
    </location>
</feature>
<dbReference type="EMBL" id="LNXV01000009">
    <property type="protein sequence ID" value="KTC84482.1"/>
    <property type="molecule type" value="Genomic_DNA"/>
</dbReference>
<feature type="region of interest" description="Disordered" evidence="1">
    <location>
        <begin position="1"/>
        <end position="34"/>
    </location>
</feature>
<dbReference type="STRING" id="29422.Lbru_1350"/>
<sequence>MKKRKGRGSQKNPVGTNQSAMPTKKTEAATNNSLNPPVIPQHVKVAKKIHELGYIYALYGLLDAEVVAYGSIRYFFDVLFVNQSSGKLIHDWLQTPSGLAIALVESIAFASFSMIANTSDNKATGAFKQAAASFWPYCRNAVRELKKTSRGVGNTLKIATFFKEVSLDSMVMPLGLTFGAASVLNRVWFQRMDNRRREMKEGLKTLYEEISELKFDSSMRSKLQQDRINLQGYYEKIQYQSQTEQKFAYLSAAYTGLMEGLAFYVGILTFISFTSPAFIPMATCCIAFAIISIATRIYEEYEYQRKFTVDSLIIKLRLKQKDIEALNALTAGQIVGDSNEQYERIFKEIIEISNALDAKAVSTLNKVLKSMKEGLKIYAFINKMIFGATVFLTTLPAYLIIGSVVTGVLILLGMTLKAIIKQHCLLKKEANGQLLFTDEGQLAASQLVEKLIQTHTAVSTTKPSSFRAWFEVTWNFFSGLDKGRKSMGYLLMLTFAELSLHENYQDSPLMIKLSVGLGILSSLIFSLRVYAFNFGANLQKEPIQLNKHSNEYQFEEIPTGNVPPQIIV</sequence>
<feature type="transmembrane region" description="Helical" evidence="2">
    <location>
        <begin position="510"/>
        <end position="531"/>
    </location>
</feature>
<organism evidence="3 4">
    <name type="scientific">Legionella brunensis</name>
    <dbReference type="NCBI Taxonomy" id="29422"/>
    <lineage>
        <taxon>Bacteria</taxon>
        <taxon>Pseudomonadati</taxon>
        <taxon>Pseudomonadota</taxon>
        <taxon>Gammaproteobacteria</taxon>
        <taxon>Legionellales</taxon>
        <taxon>Legionellaceae</taxon>
        <taxon>Legionella</taxon>
    </lineage>
</organism>
<proteinExistence type="predicted"/>
<protein>
    <submittedName>
        <fullName evidence="3">Transmembrane protein</fullName>
    </submittedName>
</protein>
<dbReference type="RefSeq" id="WP_058441433.1">
    <property type="nucleotide sequence ID" value="NZ_CAAAHU010000023.1"/>
</dbReference>
<feature type="transmembrane region" description="Helical" evidence="2">
    <location>
        <begin position="247"/>
        <end position="271"/>
    </location>
</feature>
<feature type="transmembrane region" description="Helical" evidence="2">
    <location>
        <begin position="277"/>
        <end position="298"/>
    </location>
</feature>
<dbReference type="OrthoDB" id="5631956at2"/>
<dbReference type="PATRIC" id="fig|29422.6.peg.1428"/>
<evidence type="ECO:0000313" key="3">
    <source>
        <dbReference type="EMBL" id="KTC84482.1"/>
    </source>
</evidence>
<gene>
    <name evidence="3" type="ORF">Lbru_1350</name>
</gene>